<evidence type="ECO:0000313" key="2">
    <source>
        <dbReference type="Proteomes" id="UP001242313"/>
    </source>
</evidence>
<reference evidence="1 2" key="1">
    <citation type="submission" date="2023-07" db="EMBL/GenBank/DDBJ databases">
        <title>Genomic Encyclopedia of Type Strains, Phase IV (KMG-IV): sequencing the most valuable type-strain genomes for metagenomic binning, comparative biology and taxonomic classification.</title>
        <authorList>
            <person name="Goeker M."/>
        </authorList>
    </citation>
    <scope>NUCLEOTIDE SEQUENCE [LARGE SCALE GENOMIC DNA]</scope>
    <source>
        <strain evidence="1 2">DSM 19598</strain>
    </source>
</reference>
<dbReference type="RefSeq" id="WP_307191326.1">
    <property type="nucleotide sequence ID" value="NZ_JAUSUN010000004.1"/>
</dbReference>
<dbReference type="EMBL" id="JAUSUN010000004">
    <property type="protein sequence ID" value="MDQ0412737.1"/>
    <property type="molecule type" value="Genomic_DNA"/>
</dbReference>
<dbReference type="Proteomes" id="UP001242313">
    <property type="component" value="Unassembled WGS sequence"/>
</dbReference>
<sequence length="71" mass="8369">MAIYSFRTSSYARDIYLYGNRRFADIPLEYHVPVKEYAALNFQQIQIDEALAKNFISQQEYDETMAYKATS</sequence>
<gene>
    <name evidence="1" type="ORF">J2S25_000917</name>
</gene>
<protein>
    <submittedName>
        <fullName evidence="1">Uncharacterized protein</fullName>
    </submittedName>
</protein>
<organism evidence="1 2">
    <name type="scientific">Mesobacillus stamsii</name>
    <dbReference type="NCBI Taxonomy" id="225347"/>
    <lineage>
        <taxon>Bacteria</taxon>
        <taxon>Bacillati</taxon>
        <taxon>Bacillota</taxon>
        <taxon>Bacilli</taxon>
        <taxon>Bacillales</taxon>
        <taxon>Bacillaceae</taxon>
        <taxon>Mesobacillus</taxon>
    </lineage>
</organism>
<name>A0ABU0FTU3_9BACI</name>
<comment type="caution">
    <text evidence="1">The sequence shown here is derived from an EMBL/GenBank/DDBJ whole genome shotgun (WGS) entry which is preliminary data.</text>
</comment>
<keyword evidence="2" id="KW-1185">Reference proteome</keyword>
<evidence type="ECO:0000313" key="1">
    <source>
        <dbReference type="EMBL" id="MDQ0412737.1"/>
    </source>
</evidence>
<accession>A0ABU0FTU3</accession>
<proteinExistence type="predicted"/>